<feature type="transmembrane region" description="Helical" evidence="6">
    <location>
        <begin position="261"/>
        <end position="278"/>
    </location>
</feature>
<evidence type="ECO:0000256" key="6">
    <source>
        <dbReference type="SAM" id="Phobius"/>
    </source>
</evidence>
<keyword evidence="3 6" id="KW-0812">Transmembrane</keyword>
<evidence type="ECO:0000313" key="7">
    <source>
        <dbReference type="EMBL" id="BAP57974.1"/>
    </source>
</evidence>
<keyword evidence="4 6" id="KW-1133">Transmembrane helix</keyword>
<evidence type="ECO:0000256" key="5">
    <source>
        <dbReference type="ARBA" id="ARBA00023136"/>
    </source>
</evidence>
<dbReference type="PANTHER" id="PTHR21716:SF62">
    <property type="entry name" value="TRANSPORT PROTEIN YDBI-RELATED"/>
    <property type="match status" value="1"/>
</dbReference>
<reference evidence="7 8" key="1">
    <citation type="journal article" date="2014" name="ISME J.">
        <title>Ecophysiology of Thioploca ingrica as revealed by the complete genome sequence supplemented with proteomic evidence.</title>
        <authorList>
            <person name="Kojima H."/>
            <person name="Ogura Y."/>
            <person name="Yamamoto N."/>
            <person name="Togashi T."/>
            <person name="Mori H."/>
            <person name="Watanabe T."/>
            <person name="Nemoto F."/>
            <person name="Kurokawa K."/>
            <person name="Hayashi T."/>
            <person name="Fukui M."/>
        </authorList>
    </citation>
    <scope>NUCLEOTIDE SEQUENCE [LARGE SCALE GENOMIC DNA]</scope>
</reference>
<proteinExistence type="inferred from homology"/>
<dbReference type="InterPro" id="IPR002549">
    <property type="entry name" value="AI-2E-like"/>
</dbReference>
<dbReference type="Pfam" id="PF01594">
    <property type="entry name" value="AI-2E_transport"/>
    <property type="match status" value="1"/>
</dbReference>
<feature type="transmembrane region" description="Helical" evidence="6">
    <location>
        <begin position="37"/>
        <end position="63"/>
    </location>
</feature>
<comment type="subcellular location">
    <subcellularLocation>
        <location evidence="1">Membrane</location>
        <topology evidence="1">Multi-pass membrane protein</topology>
    </subcellularLocation>
</comment>
<evidence type="ECO:0000256" key="4">
    <source>
        <dbReference type="ARBA" id="ARBA00022989"/>
    </source>
</evidence>
<protein>
    <recommendedName>
        <fullName evidence="9">Permease</fullName>
    </recommendedName>
</protein>
<feature type="transmembrane region" description="Helical" evidence="6">
    <location>
        <begin position="284"/>
        <end position="304"/>
    </location>
</feature>
<feature type="transmembrane region" description="Helical" evidence="6">
    <location>
        <begin position="355"/>
        <end position="384"/>
    </location>
</feature>
<dbReference type="GO" id="GO:0016020">
    <property type="term" value="C:membrane"/>
    <property type="evidence" value="ECO:0007669"/>
    <property type="project" value="UniProtKB-SubCell"/>
</dbReference>
<sequence length="391" mass="44027">MSNQFYSNESILALPNEPHSSLPPPWDRIFSLSTRTFVWGSLFLVLYLLQSFFLLIFLTFVFAYIQANGAERLEPHIQNRTRRVILFSSLFLSILIALSLYLTPRVIQQTQNFITQFNVYTQKIDQVIWEFSARHSLLEEIMQQLRDPEEAVKSGQKSSPPSITKFFLRQLSGFSEANIKSHEKIEQLLGNVKEIGEKIISTVSAFLLALLFSFLIVLDLPALSASIRSLENTKLRFIYVEVAESIHDFGLVLGQAFEAQFLIALVNTLLTALGLSILGVGKHIAFLSVIVFLSSFVPVVGVFISSIPICLVALQISGIHAMLAAIGLIIMVHLLEGYLLNPKIYGYRLRINPVIVLIILTIGGKLFYFWGLILGVPVCTYIFAHAIRYKQ</sequence>
<dbReference type="STRING" id="40754.THII_3677"/>
<name>A0A090AKA2_9GAMM</name>
<dbReference type="PANTHER" id="PTHR21716">
    <property type="entry name" value="TRANSMEMBRANE PROTEIN"/>
    <property type="match status" value="1"/>
</dbReference>
<keyword evidence="8" id="KW-1185">Reference proteome</keyword>
<accession>A0A090AKA2</accession>
<dbReference type="AlphaFoldDB" id="A0A090AKA2"/>
<gene>
    <name evidence="7" type="ORF">THII_3677</name>
</gene>
<dbReference type="KEGG" id="tig:THII_3677"/>
<feature type="transmembrane region" description="Helical" evidence="6">
    <location>
        <begin position="84"/>
        <end position="102"/>
    </location>
</feature>
<feature type="transmembrane region" description="Helical" evidence="6">
    <location>
        <begin position="199"/>
        <end position="218"/>
    </location>
</feature>
<evidence type="ECO:0000256" key="1">
    <source>
        <dbReference type="ARBA" id="ARBA00004141"/>
    </source>
</evidence>
<dbReference type="OrthoDB" id="9772136at2"/>
<feature type="transmembrane region" description="Helical" evidence="6">
    <location>
        <begin position="311"/>
        <end position="335"/>
    </location>
</feature>
<comment type="similarity">
    <text evidence="2">Belongs to the autoinducer-2 exporter (AI-2E) (TC 2.A.86) family.</text>
</comment>
<dbReference type="Proteomes" id="UP000031623">
    <property type="component" value="Chromosome"/>
</dbReference>
<dbReference type="GO" id="GO:0055085">
    <property type="term" value="P:transmembrane transport"/>
    <property type="evidence" value="ECO:0007669"/>
    <property type="project" value="TreeGrafter"/>
</dbReference>
<keyword evidence="5 6" id="KW-0472">Membrane</keyword>
<dbReference type="HOGENOM" id="CLU_053149_0_0_6"/>
<evidence type="ECO:0000256" key="2">
    <source>
        <dbReference type="ARBA" id="ARBA00009773"/>
    </source>
</evidence>
<dbReference type="EMBL" id="AP014633">
    <property type="protein sequence ID" value="BAP57974.1"/>
    <property type="molecule type" value="Genomic_DNA"/>
</dbReference>
<organism evidence="7 8">
    <name type="scientific">Thioploca ingrica</name>
    <dbReference type="NCBI Taxonomy" id="40754"/>
    <lineage>
        <taxon>Bacteria</taxon>
        <taxon>Pseudomonadati</taxon>
        <taxon>Pseudomonadota</taxon>
        <taxon>Gammaproteobacteria</taxon>
        <taxon>Thiotrichales</taxon>
        <taxon>Thiotrichaceae</taxon>
        <taxon>Thioploca</taxon>
    </lineage>
</organism>
<evidence type="ECO:0000313" key="8">
    <source>
        <dbReference type="Proteomes" id="UP000031623"/>
    </source>
</evidence>
<evidence type="ECO:0008006" key="9">
    <source>
        <dbReference type="Google" id="ProtNLM"/>
    </source>
</evidence>
<evidence type="ECO:0000256" key="3">
    <source>
        <dbReference type="ARBA" id="ARBA00022692"/>
    </source>
</evidence>